<name>W4LJ29_ENTF1</name>
<dbReference type="InterPro" id="IPR001516">
    <property type="entry name" value="Proton_antipo_N"/>
</dbReference>
<feature type="transmembrane region" description="Helical" evidence="8">
    <location>
        <begin position="277"/>
        <end position="297"/>
    </location>
</feature>
<evidence type="ECO:0000256" key="1">
    <source>
        <dbReference type="ARBA" id="ARBA00004651"/>
    </source>
</evidence>
<evidence type="ECO:0000313" key="11">
    <source>
        <dbReference type="EMBL" id="ETW97987.1"/>
    </source>
</evidence>
<feature type="transmembrane region" description="Helical" evidence="8">
    <location>
        <begin position="176"/>
        <end position="197"/>
    </location>
</feature>
<dbReference type="InterPro" id="IPR001750">
    <property type="entry name" value="ND/Mrp_TM"/>
</dbReference>
<evidence type="ECO:0000256" key="8">
    <source>
        <dbReference type="SAM" id="Phobius"/>
    </source>
</evidence>
<keyword evidence="5 8" id="KW-1133">Transmembrane helix</keyword>
<reference evidence="11 12" key="1">
    <citation type="journal article" date="2014" name="Nature">
        <title>An environmental bacterial taxon with a large and distinct metabolic repertoire.</title>
        <authorList>
            <person name="Wilson M.C."/>
            <person name="Mori T."/>
            <person name="Ruckert C."/>
            <person name="Uria A.R."/>
            <person name="Helf M.J."/>
            <person name="Takada K."/>
            <person name="Gernert C."/>
            <person name="Steffens U.A."/>
            <person name="Heycke N."/>
            <person name="Schmitt S."/>
            <person name="Rinke C."/>
            <person name="Helfrich E.J."/>
            <person name="Brachmann A.O."/>
            <person name="Gurgui C."/>
            <person name="Wakimoto T."/>
            <person name="Kracht M."/>
            <person name="Crusemann M."/>
            <person name="Hentschel U."/>
            <person name="Abe I."/>
            <person name="Matsunaga S."/>
            <person name="Kalinowski J."/>
            <person name="Takeyama H."/>
            <person name="Piel J."/>
        </authorList>
    </citation>
    <scope>NUCLEOTIDE SEQUENCE [LARGE SCALE GENOMIC DNA]</scope>
    <source>
        <strain evidence="12">TSY1</strain>
    </source>
</reference>
<dbReference type="GO" id="GO:0008137">
    <property type="term" value="F:NADH dehydrogenase (ubiquinone) activity"/>
    <property type="evidence" value="ECO:0007669"/>
    <property type="project" value="InterPro"/>
</dbReference>
<dbReference type="PANTHER" id="PTHR42703:SF1">
    <property type="entry name" value="NA(+)_H(+) ANTIPORTER SUBUNIT D1"/>
    <property type="match status" value="1"/>
</dbReference>
<evidence type="ECO:0000256" key="4">
    <source>
        <dbReference type="ARBA" id="ARBA00022692"/>
    </source>
</evidence>
<feature type="transmembrane region" description="Helical" evidence="8">
    <location>
        <begin position="419"/>
        <end position="442"/>
    </location>
</feature>
<organism evidence="11 12">
    <name type="scientific">Entotheonella factor</name>
    <dbReference type="NCBI Taxonomy" id="1429438"/>
    <lineage>
        <taxon>Bacteria</taxon>
        <taxon>Pseudomonadati</taxon>
        <taxon>Nitrospinota/Tectimicrobiota group</taxon>
        <taxon>Candidatus Tectimicrobiota</taxon>
        <taxon>Candidatus Entotheonellia</taxon>
        <taxon>Candidatus Entotheonellales</taxon>
        <taxon>Candidatus Entotheonellaceae</taxon>
        <taxon>Candidatus Entotheonella</taxon>
    </lineage>
</organism>
<keyword evidence="3" id="KW-1003">Cell membrane</keyword>
<accession>W4LJ29</accession>
<gene>
    <name evidence="11" type="ORF">ETSY1_20565</name>
</gene>
<feature type="transmembrane region" description="Helical" evidence="8">
    <location>
        <begin position="146"/>
        <end position="169"/>
    </location>
</feature>
<feature type="transmembrane region" description="Helical" evidence="8">
    <location>
        <begin position="73"/>
        <end position="101"/>
    </location>
</feature>
<evidence type="ECO:0000256" key="5">
    <source>
        <dbReference type="ARBA" id="ARBA00022989"/>
    </source>
</evidence>
<comment type="caution">
    <text evidence="11">The sequence shown here is derived from an EMBL/GenBank/DDBJ whole genome shotgun (WGS) entry which is preliminary data.</text>
</comment>
<dbReference type="PRINTS" id="PR01437">
    <property type="entry name" value="NUOXDRDTASE4"/>
</dbReference>
<dbReference type="Pfam" id="PF00662">
    <property type="entry name" value="Proton_antipo_N"/>
    <property type="match status" value="1"/>
</dbReference>
<comment type="similarity">
    <text evidence="2">Belongs to the CPA3 antiporters (TC 2.A.63) subunit D family.</text>
</comment>
<feature type="transmembrane region" description="Helical" evidence="8">
    <location>
        <begin position="122"/>
        <end position="140"/>
    </location>
</feature>
<protein>
    <submittedName>
        <fullName evidence="11">Oxidoreductase</fullName>
    </submittedName>
</protein>
<feature type="transmembrane region" description="Helical" evidence="8">
    <location>
        <begin position="32"/>
        <end position="53"/>
    </location>
</feature>
<dbReference type="EMBL" id="AZHW01000596">
    <property type="protein sequence ID" value="ETW97987.1"/>
    <property type="molecule type" value="Genomic_DNA"/>
</dbReference>
<dbReference type="HOGENOM" id="CLU_007100_9_5_7"/>
<evidence type="ECO:0000256" key="6">
    <source>
        <dbReference type="ARBA" id="ARBA00023136"/>
    </source>
</evidence>
<evidence type="ECO:0000313" key="12">
    <source>
        <dbReference type="Proteomes" id="UP000019141"/>
    </source>
</evidence>
<feature type="transmembrane region" description="Helical" evidence="8">
    <location>
        <begin position="309"/>
        <end position="329"/>
    </location>
</feature>
<dbReference type="Pfam" id="PF00361">
    <property type="entry name" value="Proton_antipo_M"/>
    <property type="match status" value="1"/>
</dbReference>
<evidence type="ECO:0000259" key="10">
    <source>
        <dbReference type="Pfam" id="PF00662"/>
    </source>
</evidence>
<comment type="subcellular location">
    <subcellularLocation>
        <location evidence="1">Cell membrane</location>
        <topology evidence="1">Multi-pass membrane protein</topology>
    </subcellularLocation>
    <subcellularLocation>
        <location evidence="7">Membrane</location>
        <topology evidence="7">Multi-pass membrane protein</topology>
    </subcellularLocation>
</comment>
<dbReference type="Proteomes" id="UP000019141">
    <property type="component" value="Unassembled WGS sequence"/>
</dbReference>
<evidence type="ECO:0000256" key="7">
    <source>
        <dbReference type="RuleBase" id="RU000320"/>
    </source>
</evidence>
<keyword evidence="6 8" id="KW-0472">Membrane</keyword>
<evidence type="ECO:0000259" key="9">
    <source>
        <dbReference type="Pfam" id="PF00361"/>
    </source>
</evidence>
<dbReference type="PATRIC" id="fig|1429438.4.peg.3996"/>
<feature type="transmembrane region" description="Helical" evidence="8">
    <location>
        <begin position="6"/>
        <end position="25"/>
    </location>
</feature>
<feature type="transmembrane region" description="Helical" evidence="8">
    <location>
        <begin position="341"/>
        <end position="360"/>
    </location>
</feature>
<keyword evidence="12" id="KW-1185">Reference proteome</keyword>
<feature type="domain" description="NADH:quinone oxidoreductase/Mrp antiporter transmembrane" evidence="9">
    <location>
        <begin position="139"/>
        <end position="431"/>
    </location>
</feature>
<feature type="transmembrane region" description="Helical" evidence="8">
    <location>
        <begin position="462"/>
        <end position="480"/>
    </location>
</feature>
<feature type="transmembrane region" description="Helical" evidence="8">
    <location>
        <begin position="217"/>
        <end position="239"/>
    </location>
</feature>
<keyword evidence="4 7" id="KW-0812">Transmembrane</keyword>
<evidence type="ECO:0000256" key="3">
    <source>
        <dbReference type="ARBA" id="ARBA00022475"/>
    </source>
</evidence>
<dbReference type="GO" id="GO:0005886">
    <property type="term" value="C:plasma membrane"/>
    <property type="evidence" value="ECO:0007669"/>
    <property type="project" value="UniProtKB-SubCell"/>
</dbReference>
<feature type="domain" description="NADH-Ubiquinone oxidoreductase (complex I) chain 5 N-terminal" evidence="10">
    <location>
        <begin position="68"/>
        <end position="105"/>
    </location>
</feature>
<proteinExistence type="inferred from homology"/>
<dbReference type="InterPro" id="IPR003918">
    <property type="entry name" value="NADH_UbQ_OxRdtase"/>
</dbReference>
<dbReference type="InterPro" id="IPR050586">
    <property type="entry name" value="CPA3_Na-H_Antiporter_D"/>
</dbReference>
<feature type="transmembrane region" description="Helical" evidence="8">
    <location>
        <begin position="381"/>
        <end position="399"/>
    </location>
</feature>
<dbReference type="PANTHER" id="PTHR42703">
    <property type="entry name" value="NADH DEHYDROGENASE"/>
    <property type="match status" value="1"/>
</dbReference>
<evidence type="ECO:0000256" key="2">
    <source>
        <dbReference type="ARBA" id="ARBA00005346"/>
    </source>
</evidence>
<sequence length="503" mass="52661">MLDALSWAVWPIAVPLAAAVVIFFLPARLAPLLSLVAAGLTSASALGLMWQVVQQGPLRYDVGGWGASLGIELYADGLTLVMLAMTTIVGLATSVYATGYFAAGDQTKSGDASDHSHDAMGFWPLWLFLWAALNALFLSADLFNLYVTLELLGLASVALVALSATALALTAALRYLFVALLGSLTYLLGVALLYGAYGTLDVASLSSVVMAEPVSWAALALMTVGLLLKTALFPLHFWLPQAHANAPAPVSAVLSALVVKASFYLIVRLWFDVFPAILAPAIGHLLGVLGIAAILWGSVQALRQERLKLLVAYSTVAQLGYLFLMFPLLTTATGDTNAWAGGIYFALAHACAKAAMFLAAGSIMQAIGHDRIPHLQGISEHLPLTIVAFAIAGVSLMGLPPSGGFVAKWLLLTAALKHGHWWIAGVLLIGGLMAAGYVFRVVKLALAAAPASHLVANVPRRMQWAALTLALVALGLGISATQPLSLLQTGNSISPVALMEVTP</sequence>
<feature type="transmembrane region" description="Helical" evidence="8">
    <location>
        <begin position="251"/>
        <end position="271"/>
    </location>
</feature>
<dbReference type="GO" id="GO:0042773">
    <property type="term" value="P:ATP synthesis coupled electron transport"/>
    <property type="evidence" value="ECO:0007669"/>
    <property type="project" value="InterPro"/>
</dbReference>
<dbReference type="AlphaFoldDB" id="W4LJ29"/>